<dbReference type="InterPro" id="IPR044946">
    <property type="entry name" value="Restrct_endonuc_typeI_TRD_sf"/>
</dbReference>
<name>A0ABU8SCA7_9SPHN</name>
<evidence type="ECO:0000256" key="2">
    <source>
        <dbReference type="ARBA" id="ARBA00022747"/>
    </source>
</evidence>
<reference evidence="5 6" key="1">
    <citation type="submission" date="2024-03" db="EMBL/GenBank/DDBJ databases">
        <authorList>
            <person name="Jo J.-H."/>
        </authorList>
    </citation>
    <scope>NUCLEOTIDE SEQUENCE [LARGE SCALE GENOMIC DNA]</scope>
    <source>
        <strain evidence="5 6">AS3R-12</strain>
    </source>
</reference>
<dbReference type="RefSeq" id="WP_339968868.1">
    <property type="nucleotide sequence ID" value="NZ_JBBHJY010000009.1"/>
</dbReference>
<keyword evidence="5" id="KW-0378">Hydrolase</keyword>
<evidence type="ECO:0000256" key="3">
    <source>
        <dbReference type="ARBA" id="ARBA00023125"/>
    </source>
</evidence>
<dbReference type="CDD" id="cd17249">
    <property type="entry name" value="RMtype1_S_EcoR124I-TRD2-CR2_like"/>
    <property type="match status" value="1"/>
</dbReference>
<comment type="similarity">
    <text evidence="1">Belongs to the type-I restriction system S methylase family.</text>
</comment>
<dbReference type="SUPFAM" id="SSF116734">
    <property type="entry name" value="DNA methylase specificity domain"/>
    <property type="match status" value="2"/>
</dbReference>
<organism evidence="5 6">
    <name type="scientific">Novosphingobium aquae</name>
    <dbReference type="NCBI Taxonomy" id="3133435"/>
    <lineage>
        <taxon>Bacteria</taxon>
        <taxon>Pseudomonadati</taxon>
        <taxon>Pseudomonadota</taxon>
        <taxon>Alphaproteobacteria</taxon>
        <taxon>Sphingomonadales</taxon>
        <taxon>Sphingomonadaceae</taxon>
        <taxon>Novosphingobium</taxon>
    </lineage>
</organism>
<feature type="domain" description="Type I restriction modification DNA specificity" evidence="4">
    <location>
        <begin position="98"/>
        <end position="261"/>
    </location>
</feature>
<keyword evidence="5" id="KW-0255">Endonuclease</keyword>
<sequence length="549" mass="59673">MSDLAALVADNFYIWTRAIERKSGAGRGGGKRISLYGIERLRALVLDLAVRGKLVPQDRSDEPAGELLKRIANSPASFKQRRKSAAGLRQAVSPINLPIGWELVRFDDLANPQAGFAFKSKGFNEIGVGLPLIRIRDVGQPFTGTFYDGEFRDEFVVDSGDYLVSMDGEFRVATWQNGTALLNQRVTRLQFFSGELEQSFVAIALQLELAKLQGVKAYTTVDHLSGKQIAEALIPLPPLAEQQRIVAKVDELMALCDALERESAGAMAAHQVLVEELLATLVNSENAADLAANWARLESHFDTLFTTDASIDALKQTILDLAVRGKLVEQDAGEEPAIKKLKGPQASPPFGIPANWQCVPLQGLGRQVGGGTPSKSRPDFWEGTIPWVSPKDMKRDYLSDAEMSVTETALEGSAVKLLAPESLMFVVRGMILAHSFPVAIAKAPVTINQDMKAIELDQPSMAEYLLRALKGLKPLMLARVERSSHGTCRLDATAYGSFPVPIPPLTEQHRIVAKVDELMALCDALKVGIADAATTQKHLADAITERAAA</sequence>
<dbReference type="GO" id="GO:0016787">
    <property type="term" value="F:hydrolase activity"/>
    <property type="evidence" value="ECO:0007669"/>
    <property type="project" value="UniProtKB-KW"/>
</dbReference>
<evidence type="ECO:0000256" key="1">
    <source>
        <dbReference type="ARBA" id="ARBA00010923"/>
    </source>
</evidence>
<feature type="domain" description="Type I restriction modification DNA specificity" evidence="4">
    <location>
        <begin position="353"/>
        <end position="528"/>
    </location>
</feature>
<dbReference type="GO" id="GO:0004519">
    <property type="term" value="F:endonuclease activity"/>
    <property type="evidence" value="ECO:0007669"/>
    <property type="project" value="UniProtKB-KW"/>
</dbReference>
<keyword evidence="5" id="KW-0540">Nuclease</keyword>
<comment type="caution">
    <text evidence="5">The sequence shown here is derived from an EMBL/GenBank/DDBJ whole genome shotgun (WGS) entry which is preliminary data.</text>
</comment>
<proteinExistence type="inferred from homology"/>
<dbReference type="EC" id="3.1.21.-" evidence="5"/>
<dbReference type="InterPro" id="IPR000055">
    <property type="entry name" value="Restrct_endonuc_typeI_TRD"/>
</dbReference>
<dbReference type="InterPro" id="IPR051212">
    <property type="entry name" value="Type-I_RE_S_subunit"/>
</dbReference>
<accession>A0ABU8SCA7</accession>
<evidence type="ECO:0000259" key="4">
    <source>
        <dbReference type="Pfam" id="PF01420"/>
    </source>
</evidence>
<keyword evidence="2" id="KW-0680">Restriction system</keyword>
<dbReference type="CDD" id="cd17257">
    <property type="entry name" value="RMtype1_S_EcoBI-TRD1-CR1_like"/>
    <property type="match status" value="1"/>
</dbReference>
<dbReference type="Proteomes" id="UP001379235">
    <property type="component" value="Unassembled WGS sequence"/>
</dbReference>
<keyword evidence="6" id="KW-1185">Reference proteome</keyword>
<dbReference type="Gene3D" id="3.90.220.20">
    <property type="entry name" value="DNA methylase specificity domains"/>
    <property type="match status" value="2"/>
</dbReference>
<dbReference type="Pfam" id="PF01420">
    <property type="entry name" value="Methylase_S"/>
    <property type="match status" value="2"/>
</dbReference>
<dbReference type="PANTHER" id="PTHR43140:SF1">
    <property type="entry name" value="TYPE I RESTRICTION ENZYME ECOKI SPECIFICITY SUBUNIT"/>
    <property type="match status" value="1"/>
</dbReference>
<evidence type="ECO:0000313" key="5">
    <source>
        <dbReference type="EMBL" id="MEJ6011527.1"/>
    </source>
</evidence>
<gene>
    <name evidence="5" type="ORF">WG900_16560</name>
</gene>
<protein>
    <submittedName>
        <fullName evidence="5">Restriction endonuclease subunit S</fullName>
        <ecNumber evidence="5">3.1.21.-</ecNumber>
    </submittedName>
</protein>
<keyword evidence="3" id="KW-0238">DNA-binding</keyword>
<dbReference type="EMBL" id="JBBHJY010000009">
    <property type="protein sequence ID" value="MEJ6011527.1"/>
    <property type="molecule type" value="Genomic_DNA"/>
</dbReference>
<dbReference type="PANTHER" id="PTHR43140">
    <property type="entry name" value="TYPE-1 RESTRICTION ENZYME ECOKI SPECIFICITY PROTEIN"/>
    <property type="match status" value="1"/>
</dbReference>
<evidence type="ECO:0000313" key="6">
    <source>
        <dbReference type="Proteomes" id="UP001379235"/>
    </source>
</evidence>